<keyword evidence="3" id="KW-1185">Reference proteome</keyword>
<dbReference type="Proteomes" id="UP000218334">
    <property type="component" value="Unassembled WGS sequence"/>
</dbReference>
<evidence type="ECO:0000313" key="3">
    <source>
        <dbReference type="Proteomes" id="UP000218334"/>
    </source>
</evidence>
<evidence type="ECO:0000256" key="1">
    <source>
        <dbReference type="SAM" id="MobiDB-lite"/>
    </source>
</evidence>
<organism evidence="2 3">
    <name type="scientific">Armillaria solidipes</name>
    <dbReference type="NCBI Taxonomy" id="1076256"/>
    <lineage>
        <taxon>Eukaryota</taxon>
        <taxon>Fungi</taxon>
        <taxon>Dikarya</taxon>
        <taxon>Basidiomycota</taxon>
        <taxon>Agaricomycotina</taxon>
        <taxon>Agaricomycetes</taxon>
        <taxon>Agaricomycetidae</taxon>
        <taxon>Agaricales</taxon>
        <taxon>Marasmiineae</taxon>
        <taxon>Physalacriaceae</taxon>
        <taxon>Armillaria</taxon>
    </lineage>
</organism>
<reference evidence="3" key="1">
    <citation type="journal article" date="2017" name="Nat. Ecol. Evol.">
        <title>Genome expansion and lineage-specific genetic innovations in the forest pathogenic fungi Armillaria.</title>
        <authorList>
            <person name="Sipos G."/>
            <person name="Prasanna A.N."/>
            <person name="Walter M.C."/>
            <person name="O'Connor E."/>
            <person name="Balint B."/>
            <person name="Krizsan K."/>
            <person name="Kiss B."/>
            <person name="Hess J."/>
            <person name="Varga T."/>
            <person name="Slot J."/>
            <person name="Riley R."/>
            <person name="Boka B."/>
            <person name="Rigling D."/>
            <person name="Barry K."/>
            <person name="Lee J."/>
            <person name="Mihaltcheva S."/>
            <person name="LaButti K."/>
            <person name="Lipzen A."/>
            <person name="Waldron R."/>
            <person name="Moloney N.M."/>
            <person name="Sperisen C."/>
            <person name="Kredics L."/>
            <person name="Vagvoelgyi C."/>
            <person name="Patrignani A."/>
            <person name="Fitzpatrick D."/>
            <person name="Nagy I."/>
            <person name="Doyle S."/>
            <person name="Anderson J.B."/>
            <person name="Grigoriev I.V."/>
            <person name="Gueldener U."/>
            <person name="Muensterkoetter M."/>
            <person name="Nagy L.G."/>
        </authorList>
    </citation>
    <scope>NUCLEOTIDE SEQUENCE [LARGE SCALE GENOMIC DNA]</scope>
    <source>
        <strain evidence="3">28-4</strain>
    </source>
</reference>
<sequence>MLFLAENDSSFLYHSSMSIGVPGRDARFAWTFDNLPSSELPSFHTSRGKIKSTFVSSEHNDQSSRLRNGTPKDPNTSTGDTGAACKRHTFPAYFHHRVHRFDDSSVNRTGTPIRRPPCFPLSRPSFLQAHPATATAAETLLECCSLDKKKRDGRVTCSSPILKIPLATNAVSSSGLVFRA</sequence>
<dbReference type="AlphaFoldDB" id="A0A2H3B6K8"/>
<feature type="compositionally biased region" description="Polar residues" evidence="1">
    <location>
        <begin position="65"/>
        <end position="80"/>
    </location>
</feature>
<proteinExistence type="predicted"/>
<name>A0A2H3B6K8_9AGAR</name>
<protein>
    <submittedName>
        <fullName evidence="2">Uncharacterized protein</fullName>
    </submittedName>
</protein>
<feature type="region of interest" description="Disordered" evidence="1">
    <location>
        <begin position="54"/>
        <end position="83"/>
    </location>
</feature>
<evidence type="ECO:0000313" key="2">
    <source>
        <dbReference type="EMBL" id="PBK64494.1"/>
    </source>
</evidence>
<gene>
    <name evidence="2" type="ORF">ARMSODRAFT_979037</name>
</gene>
<accession>A0A2H3B6K8</accession>
<dbReference type="EMBL" id="KZ293451">
    <property type="protein sequence ID" value="PBK64494.1"/>
    <property type="molecule type" value="Genomic_DNA"/>
</dbReference>